<name>A0A238FFT3_9BASI</name>
<dbReference type="Proteomes" id="UP000198372">
    <property type="component" value="Unassembled WGS sequence"/>
</dbReference>
<gene>
    <name evidence="1" type="ORF">BQ2448_3753</name>
</gene>
<dbReference type="EMBL" id="FMSP01000006">
    <property type="protein sequence ID" value="SCV70991.1"/>
    <property type="molecule type" value="Genomic_DNA"/>
</dbReference>
<accession>A0A238FFT3</accession>
<evidence type="ECO:0000313" key="1">
    <source>
        <dbReference type="EMBL" id="SCV70991.1"/>
    </source>
</evidence>
<proteinExistence type="predicted"/>
<sequence>MVTSVATSVEQRTRPHQKVVQLLSNVRATYAQRSTVDYVLGFGLMSAKRARPDDFFAKA</sequence>
<evidence type="ECO:0000313" key="2">
    <source>
        <dbReference type="Proteomes" id="UP000198372"/>
    </source>
</evidence>
<keyword evidence="2" id="KW-1185">Reference proteome</keyword>
<organism evidence="1 2">
    <name type="scientific">Microbotryum intermedium</name>
    <dbReference type="NCBI Taxonomy" id="269621"/>
    <lineage>
        <taxon>Eukaryota</taxon>
        <taxon>Fungi</taxon>
        <taxon>Dikarya</taxon>
        <taxon>Basidiomycota</taxon>
        <taxon>Pucciniomycotina</taxon>
        <taxon>Microbotryomycetes</taxon>
        <taxon>Microbotryales</taxon>
        <taxon>Microbotryaceae</taxon>
        <taxon>Microbotryum</taxon>
    </lineage>
</organism>
<protein>
    <submittedName>
        <fullName evidence="1">BQ2448_3753 protein</fullName>
    </submittedName>
</protein>
<dbReference type="AlphaFoldDB" id="A0A238FFT3"/>
<reference evidence="2" key="1">
    <citation type="submission" date="2016-09" db="EMBL/GenBank/DDBJ databases">
        <authorList>
            <person name="Jeantristanb JTB J.-T."/>
            <person name="Ricardo R."/>
        </authorList>
    </citation>
    <scope>NUCLEOTIDE SEQUENCE [LARGE SCALE GENOMIC DNA]</scope>
</reference>